<keyword evidence="2" id="KW-1185">Reference proteome</keyword>
<reference evidence="1 2" key="1">
    <citation type="journal article" date="2011" name="Stand. Genomic Sci.">
        <title>Complete genome sequence of Thermomonospora curvata type strain (B9).</title>
        <authorList>
            <person name="Chertkov O."/>
            <person name="Sikorski J."/>
            <person name="Nolan M."/>
            <person name="Lapidus A."/>
            <person name="Lucas S."/>
            <person name="Del Rio T.G."/>
            <person name="Tice H."/>
            <person name="Cheng J.F."/>
            <person name="Goodwin L."/>
            <person name="Pitluck S."/>
            <person name="Liolios K."/>
            <person name="Ivanova N."/>
            <person name="Mavromatis K."/>
            <person name="Mikhailova N."/>
            <person name="Ovchinnikova G."/>
            <person name="Pati A."/>
            <person name="Chen A."/>
            <person name="Palaniappan K."/>
            <person name="Djao O.D."/>
            <person name="Land M."/>
            <person name="Hauser L."/>
            <person name="Chang Y.J."/>
            <person name="Jeffries C.D."/>
            <person name="Brettin T."/>
            <person name="Han C."/>
            <person name="Detter J.C."/>
            <person name="Rohde M."/>
            <person name="Goker M."/>
            <person name="Woyke T."/>
            <person name="Bristow J."/>
            <person name="Eisen J.A."/>
            <person name="Markowitz V."/>
            <person name="Hugenholtz P."/>
            <person name="Klenk H.P."/>
            <person name="Kyrpides N.C."/>
        </authorList>
    </citation>
    <scope>NUCLEOTIDE SEQUENCE [LARGE SCALE GENOMIC DNA]</scope>
    <source>
        <strain evidence="2">ATCC 19995 / DSM 43183 / JCM 3096 / KCTC 9072 / NBRC 15933 / NCIMB 10081 / Henssen B9</strain>
    </source>
</reference>
<dbReference type="AlphaFoldDB" id="D1AEG0"/>
<dbReference type="STRING" id="471852.Tcur_0170"/>
<dbReference type="eggNOG" id="ENOG502Z8U6">
    <property type="taxonomic scope" value="Bacteria"/>
</dbReference>
<sequence>MPKSSIADTTAGFEYVFPAIRGVQARREFFVSMCPLRLIPRLFLFDEDELAPELRAQRVLNKARIPALTSYILDNPDSYVFSALTASVDGEMRFVGISDEGPGMRIGQLHISMAARFLINDGQHRRAAIEAALNENPELGDETIAVVFFQDAGLARSQQMFADLNRHAVRPARSIGVLYDHRDERARVARLLALKSPVFRGFVEMERSTLSARSNKLFTLSALYYATRSLLQGVELTGEDQATKVAGAFWSAIDELIPEWELVRQRKMTAAEVRRQYLHSHGIALHALGRLGNALLRESIELAFWRPRLEPLGKIDWSRANPDWEGRAVVGGRVSKNHSNVVLTVNYLRQRLGLELSPEGAHIEATYLGGER</sequence>
<dbReference type="Pfam" id="PF14072">
    <property type="entry name" value="DndB"/>
    <property type="match status" value="1"/>
</dbReference>
<proteinExistence type="predicted"/>
<dbReference type="InterPro" id="IPR017601">
    <property type="entry name" value="DGQHR-contain_dom"/>
</dbReference>
<dbReference type="Proteomes" id="UP000001918">
    <property type="component" value="Chromosome"/>
</dbReference>
<accession>D1AEG0</accession>
<dbReference type="NCBIfam" id="TIGR03233">
    <property type="entry name" value="DNA_S_dndB"/>
    <property type="match status" value="1"/>
</dbReference>
<dbReference type="NCBIfam" id="TIGR03187">
    <property type="entry name" value="DGQHR"/>
    <property type="match status" value="1"/>
</dbReference>
<dbReference type="EMBL" id="CP001738">
    <property type="protein sequence ID" value="ACY95776.1"/>
    <property type="molecule type" value="Genomic_DNA"/>
</dbReference>
<evidence type="ECO:0000313" key="2">
    <source>
        <dbReference type="Proteomes" id="UP000001918"/>
    </source>
</evidence>
<dbReference type="HOGENOM" id="CLU_036711_1_0_11"/>
<gene>
    <name evidence="1" type="ordered locus">Tcur_0170</name>
</gene>
<dbReference type="InterPro" id="IPR017642">
    <property type="entry name" value="DNA_S_mod_DndB"/>
</dbReference>
<dbReference type="CDD" id="cd16412">
    <property type="entry name" value="dndB"/>
    <property type="match status" value="1"/>
</dbReference>
<protein>
    <submittedName>
        <fullName evidence="1">DNA sulfur modification protein DndB</fullName>
    </submittedName>
</protein>
<name>D1AEG0_THECD</name>
<dbReference type="KEGG" id="tcu:Tcur_0170"/>
<evidence type="ECO:0000313" key="1">
    <source>
        <dbReference type="EMBL" id="ACY95776.1"/>
    </source>
</evidence>
<organism evidence="1 2">
    <name type="scientific">Thermomonospora curvata (strain ATCC 19995 / DSM 43183 / JCM 3096 / KCTC 9072 / NBRC 15933 / NCIMB 10081 / Henssen B9)</name>
    <dbReference type="NCBI Taxonomy" id="471852"/>
    <lineage>
        <taxon>Bacteria</taxon>
        <taxon>Bacillati</taxon>
        <taxon>Actinomycetota</taxon>
        <taxon>Actinomycetes</taxon>
        <taxon>Streptosporangiales</taxon>
        <taxon>Thermomonosporaceae</taxon>
        <taxon>Thermomonospora</taxon>
    </lineage>
</organism>